<keyword evidence="3" id="KW-1185">Reference proteome</keyword>
<sequence>MKLVVIGSNSAGNSYLLQGENETLLIECGVHFSKIKKALGYNLQNVSAIVTHSHGDHSKSIKDVLNAGIPVWAGVETFKALGIESHHRAKTIVQGLSYKIGNFKVKPFNVNHDVPCLGFLIQHPECGLTLFLTDTYFCDYVFPGLNNIIVECNHAEDIISSNGTPRFLHDRIIQSHMNLETCKSLLKANDLSCVNNIVLIHLSDSNSDEKRFKREITELTGKEVHIATAGLSIKFNKTAI</sequence>
<comment type="caution">
    <text evidence="2">The sequence shown here is derived from an EMBL/GenBank/DDBJ whole genome shotgun (WGS) entry which is preliminary data.</text>
</comment>
<dbReference type="RefSeq" id="WP_209144553.1">
    <property type="nucleotide sequence ID" value="NZ_JAGHKP010000001.1"/>
</dbReference>
<dbReference type="SUPFAM" id="SSF56281">
    <property type="entry name" value="Metallo-hydrolase/oxidoreductase"/>
    <property type="match status" value="1"/>
</dbReference>
<dbReference type="PANTHER" id="PTHR47619:SF1">
    <property type="entry name" value="EXODEOXYRIBONUCLEASE WALJ"/>
    <property type="match status" value="1"/>
</dbReference>
<dbReference type="PANTHER" id="PTHR47619">
    <property type="entry name" value="METALLO-HYDROLASE YYCJ-RELATED"/>
    <property type="match status" value="1"/>
</dbReference>
<dbReference type="InterPro" id="IPR036866">
    <property type="entry name" value="RibonucZ/Hydroxyglut_hydro"/>
</dbReference>
<accession>A0ABS3YB52</accession>
<dbReference type="Gene3D" id="3.60.15.10">
    <property type="entry name" value="Ribonuclease Z/Hydroxyacylglutathione hydrolase-like"/>
    <property type="match status" value="1"/>
</dbReference>
<organism evidence="2 3">
    <name type="scientific">Chitinophaga chungangae</name>
    <dbReference type="NCBI Taxonomy" id="2821488"/>
    <lineage>
        <taxon>Bacteria</taxon>
        <taxon>Pseudomonadati</taxon>
        <taxon>Bacteroidota</taxon>
        <taxon>Chitinophagia</taxon>
        <taxon>Chitinophagales</taxon>
        <taxon>Chitinophagaceae</taxon>
        <taxon>Chitinophaga</taxon>
    </lineage>
</organism>
<protein>
    <submittedName>
        <fullName evidence="2">MBL fold metallo-hydrolase</fullName>
    </submittedName>
</protein>
<dbReference type="InterPro" id="IPR052533">
    <property type="entry name" value="WalJ/YycJ-like"/>
</dbReference>
<gene>
    <name evidence="2" type="ORF">J7I43_06785</name>
</gene>
<reference evidence="3" key="1">
    <citation type="submission" date="2021-03" db="EMBL/GenBank/DDBJ databases">
        <title>Assistant Professor.</title>
        <authorList>
            <person name="Huq M.A."/>
        </authorList>
    </citation>
    <scope>NUCLEOTIDE SEQUENCE [LARGE SCALE GENOMIC DNA]</scope>
    <source>
        <strain evidence="3">MAH-28</strain>
    </source>
</reference>
<dbReference type="EMBL" id="JAGHKP010000001">
    <property type="protein sequence ID" value="MBO9151907.1"/>
    <property type="molecule type" value="Genomic_DNA"/>
</dbReference>
<dbReference type="InterPro" id="IPR001279">
    <property type="entry name" value="Metallo-B-lactamas"/>
</dbReference>
<dbReference type="Pfam" id="PF00753">
    <property type="entry name" value="Lactamase_B"/>
    <property type="match status" value="1"/>
</dbReference>
<evidence type="ECO:0000313" key="3">
    <source>
        <dbReference type="Proteomes" id="UP000679126"/>
    </source>
</evidence>
<evidence type="ECO:0000259" key="1">
    <source>
        <dbReference type="SMART" id="SM00849"/>
    </source>
</evidence>
<evidence type="ECO:0000313" key="2">
    <source>
        <dbReference type="EMBL" id="MBO9151907.1"/>
    </source>
</evidence>
<proteinExistence type="predicted"/>
<dbReference type="SMART" id="SM00849">
    <property type="entry name" value="Lactamase_B"/>
    <property type="match status" value="1"/>
</dbReference>
<feature type="domain" description="Metallo-beta-lactamase" evidence="1">
    <location>
        <begin position="11"/>
        <end position="176"/>
    </location>
</feature>
<dbReference type="Proteomes" id="UP000679126">
    <property type="component" value="Unassembled WGS sequence"/>
</dbReference>
<name>A0ABS3YB52_9BACT</name>